<protein>
    <submittedName>
        <fullName evidence="11">Butyrophilin subfamily 3 member A2-like</fullName>
    </submittedName>
</protein>
<keyword evidence="8" id="KW-0812">Transmembrane</keyword>
<dbReference type="AlphaFoldDB" id="A0A671VJW8"/>
<keyword evidence="6" id="KW-0393">Immunoglobulin domain</keyword>
<feature type="compositionally biased region" description="Pro residues" evidence="7">
    <location>
        <begin position="349"/>
        <end position="359"/>
    </location>
</feature>
<dbReference type="InterPro" id="IPR007110">
    <property type="entry name" value="Ig-like_dom"/>
</dbReference>
<evidence type="ECO:0000313" key="12">
    <source>
        <dbReference type="Proteomes" id="UP000472265"/>
    </source>
</evidence>
<dbReference type="GO" id="GO:1903037">
    <property type="term" value="P:regulation of leukocyte cell-cell adhesion"/>
    <property type="evidence" value="ECO:0007669"/>
    <property type="project" value="UniProtKB-ARBA"/>
</dbReference>
<sequence>MCRRRLFLLAALLLLCTASGESVPVKVQALAGETVVLPCQTKTGDLPAIEWSKEGLAPKRIILAYRNGRDVHAEKNALFHYRTSLIMDELKHGNISLRISGVRLSDAGKYICKTIRNKVQKDVTVQLSVDAVSEPKLLAVPAVDGGVTLQCEADCWSPQPEITFLDKHGNSISAEEPKTHMDNRGCFTITRRMTLQTYTNSVTCRVHQPETNQTRVTEIYIPDNCMRSCTQTAAIAVAVAIAVLLIILFACGVLTNKMCGITVGGQKLPLSRQSSDQSTASSNVDPSDVYPQGAATTELLRKIRELPLGHHVMEDIVRRLTQHLNDLVSERSAVVHQPGQATINDSPPRSSPVAPPPVNPTSNIPHSDNPKPAASTGSNRPKSVSFAQNKDPKPGVSDPGSSPHNPSSPALLTDTSAVLPPSSSSAFASGGTSVKRTMSLPESQLRLKPVTKPQRRYTMYSNRFSPLEHLSDDEQALL</sequence>
<evidence type="ECO:0000256" key="7">
    <source>
        <dbReference type="SAM" id="MobiDB-lite"/>
    </source>
</evidence>
<comment type="subcellular location">
    <subcellularLocation>
        <location evidence="1">Membrane</location>
    </subcellularLocation>
</comment>
<dbReference type="FunFam" id="2.60.40.10:FF:000142">
    <property type="entry name" value="V-set domain-containing T-cell activation inhibitor 1"/>
    <property type="match status" value="1"/>
</dbReference>
<evidence type="ECO:0000256" key="5">
    <source>
        <dbReference type="ARBA" id="ARBA00023180"/>
    </source>
</evidence>
<dbReference type="GeneTree" id="ENSGT01050000244843"/>
<dbReference type="OMA" id="GCFTITR"/>
<organism evidence="11 12">
    <name type="scientific">Sparus aurata</name>
    <name type="common">Gilthead sea bream</name>
    <dbReference type="NCBI Taxonomy" id="8175"/>
    <lineage>
        <taxon>Eukaryota</taxon>
        <taxon>Metazoa</taxon>
        <taxon>Chordata</taxon>
        <taxon>Craniata</taxon>
        <taxon>Vertebrata</taxon>
        <taxon>Euteleostomi</taxon>
        <taxon>Actinopterygii</taxon>
        <taxon>Neopterygii</taxon>
        <taxon>Teleostei</taxon>
        <taxon>Neoteleostei</taxon>
        <taxon>Acanthomorphata</taxon>
        <taxon>Eupercaria</taxon>
        <taxon>Spariformes</taxon>
        <taxon>Sparidae</taxon>
        <taxon>Sparus</taxon>
    </lineage>
</organism>
<dbReference type="GO" id="GO:0009897">
    <property type="term" value="C:external side of plasma membrane"/>
    <property type="evidence" value="ECO:0007669"/>
    <property type="project" value="TreeGrafter"/>
</dbReference>
<reference evidence="11" key="1">
    <citation type="submission" date="2021-04" db="EMBL/GenBank/DDBJ databases">
        <authorList>
            <consortium name="Wellcome Sanger Institute Data Sharing"/>
        </authorList>
    </citation>
    <scope>NUCLEOTIDE SEQUENCE [LARGE SCALE GENOMIC DNA]</scope>
</reference>
<keyword evidence="5" id="KW-0325">Glycoprotein</keyword>
<dbReference type="Gene3D" id="2.60.40.10">
    <property type="entry name" value="Immunoglobulins"/>
    <property type="match status" value="2"/>
</dbReference>
<evidence type="ECO:0000256" key="2">
    <source>
        <dbReference type="ARBA" id="ARBA00022729"/>
    </source>
</evidence>
<reference evidence="11" key="3">
    <citation type="submission" date="2025-09" db="UniProtKB">
        <authorList>
            <consortium name="Ensembl"/>
        </authorList>
    </citation>
    <scope>IDENTIFICATION</scope>
</reference>
<dbReference type="Ensembl" id="ENSSAUT00010026323.1">
    <property type="protein sequence ID" value="ENSSAUP00010024921.1"/>
    <property type="gene ID" value="ENSSAUG00010010904.1"/>
</dbReference>
<dbReference type="Proteomes" id="UP000472265">
    <property type="component" value="Chromosome 10"/>
</dbReference>
<dbReference type="GO" id="GO:0050863">
    <property type="term" value="P:regulation of T cell activation"/>
    <property type="evidence" value="ECO:0007669"/>
    <property type="project" value="UniProtKB-ARBA"/>
</dbReference>
<dbReference type="OrthoDB" id="10055806at2759"/>
<evidence type="ECO:0000256" key="3">
    <source>
        <dbReference type="ARBA" id="ARBA00023136"/>
    </source>
</evidence>
<dbReference type="InParanoid" id="A0A671VJW8"/>
<feature type="compositionally biased region" description="Low complexity" evidence="7">
    <location>
        <begin position="415"/>
        <end position="434"/>
    </location>
</feature>
<keyword evidence="8" id="KW-1133">Transmembrane helix</keyword>
<feature type="region of interest" description="Disordered" evidence="7">
    <location>
        <begin position="270"/>
        <end position="292"/>
    </location>
</feature>
<feature type="transmembrane region" description="Helical" evidence="8">
    <location>
        <begin position="233"/>
        <end position="254"/>
    </location>
</feature>
<keyword evidence="2 9" id="KW-0732">Signal</keyword>
<feature type="region of interest" description="Disordered" evidence="7">
    <location>
        <begin position="333"/>
        <end position="445"/>
    </location>
</feature>
<feature type="domain" description="Ig-like" evidence="10">
    <location>
        <begin position="32"/>
        <end position="124"/>
    </location>
</feature>
<keyword evidence="3 8" id="KW-0472">Membrane</keyword>
<dbReference type="RefSeq" id="XP_030287894.1">
    <property type="nucleotide sequence ID" value="XM_030432034.1"/>
</dbReference>
<dbReference type="InterPro" id="IPR013106">
    <property type="entry name" value="Ig_V-set"/>
</dbReference>
<evidence type="ECO:0000256" key="1">
    <source>
        <dbReference type="ARBA" id="ARBA00004370"/>
    </source>
</evidence>
<gene>
    <name evidence="11" type="primary">LOC115590608</name>
</gene>
<dbReference type="InterPro" id="IPR003599">
    <property type="entry name" value="Ig_sub"/>
</dbReference>
<dbReference type="GeneID" id="115590608"/>
<dbReference type="InterPro" id="IPR013783">
    <property type="entry name" value="Ig-like_fold"/>
</dbReference>
<evidence type="ECO:0000256" key="6">
    <source>
        <dbReference type="ARBA" id="ARBA00023319"/>
    </source>
</evidence>
<dbReference type="InterPro" id="IPR036179">
    <property type="entry name" value="Ig-like_dom_sf"/>
</dbReference>
<dbReference type="GO" id="GO:0005102">
    <property type="term" value="F:signaling receptor binding"/>
    <property type="evidence" value="ECO:0007669"/>
    <property type="project" value="TreeGrafter"/>
</dbReference>
<keyword evidence="12" id="KW-1185">Reference proteome</keyword>
<proteinExistence type="predicted"/>
<dbReference type="Pfam" id="PF07686">
    <property type="entry name" value="V-set"/>
    <property type="match status" value="1"/>
</dbReference>
<evidence type="ECO:0000256" key="8">
    <source>
        <dbReference type="SAM" id="Phobius"/>
    </source>
</evidence>
<dbReference type="PANTHER" id="PTHR24100">
    <property type="entry name" value="BUTYROPHILIN"/>
    <property type="match status" value="1"/>
</dbReference>
<feature type="compositionally biased region" description="Low complexity" evidence="7">
    <location>
        <begin position="271"/>
        <end position="282"/>
    </location>
</feature>
<dbReference type="GO" id="GO:0001817">
    <property type="term" value="P:regulation of cytokine production"/>
    <property type="evidence" value="ECO:0007669"/>
    <property type="project" value="TreeGrafter"/>
</dbReference>
<dbReference type="SMART" id="SM00409">
    <property type="entry name" value="IG"/>
    <property type="match status" value="1"/>
</dbReference>
<dbReference type="PROSITE" id="PS50835">
    <property type="entry name" value="IG_LIKE"/>
    <property type="match status" value="1"/>
</dbReference>
<evidence type="ECO:0000313" key="11">
    <source>
        <dbReference type="Ensembl" id="ENSSAUP00010024921.1"/>
    </source>
</evidence>
<evidence type="ECO:0000256" key="9">
    <source>
        <dbReference type="SAM" id="SignalP"/>
    </source>
</evidence>
<feature type="signal peptide" evidence="9">
    <location>
        <begin position="1"/>
        <end position="22"/>
    </location>
</feature>
<keyword evidence="4" id="KW-1015">Disulfide bond</keyword>
<dbReference type="InterPro" id="IPR050504">
    <property type="entry name" value="IgSF_BTN/MOG"/>
</dbReference>
<dbReference type="GO" id="GO:0050852">
    <property type="term" value="P:T cell receptor signaling pathway"/>
    <property type="evidence" value="ECO:0007669"/>
    <property type="project" value="TreeGrafter"/>
</dbReference>
<dbReference type="PANTHER" id="PTHR24100:SF151">
    <property type="entry name" value="ICOS LIGAND"/>
    <property type="match status" value="1"/>
</dbReference>
<dbReference type="InterPro" id="IPR053896">
    <property type="entry name" value="BTN3A2-like_Ig-C"/>
</dbReference>
<evidence type="ECO:0000256" key="4">
    <source>
        <dbReference type="ARBA" id="ARBA00023157"/>
    </source>
</evidence>
<dbReference type="Pfam" id="PF22705">
    <property type="entry name" value="C2-set_3"/>
    <property type="match status" value="1"/>
</dbReference>
<accession>A0A671VJW8</accession>
<dbReference type="SUPFAM" id="SSF48726">
    <property type="entry name" value="Immunoglobulin"/>
    <property type="match status" value="2"/>
</dbReference>
<feature type="chain" id="PRO_5025468999" evidence="9">
    <location>
        <begin position="23"/>
        <end position="478"/>
    </location>
</feature>
<evidence type="ECO:0000259" key="10">
    <source>
        <dbReference type="PROSITE" id="PS50835"/>
    </source>
</evidence>
<name>A0A671VJW8_SPAAU</name>
<feature type="compositionally biased region" description="Polar residues" evidence="7">
    <location>
        <begin position="399"/>
        <end position="414"/>
    </location>
</feature>
<feature type="compositionally biased region" description="Polar residues" evidence="7">
    <location>
        <begin position="375"/>
        <end position="388"/>
    </location>
</feature>
<reference evidence="11" key="2">
    <citation type="submission" date="2025-08" db="UniProtKB">
        <authorList>
            <consortium name="Ensembl"/>
        </authorList>
    </citation>
    <scope>IDENTIFICATION</scope>
</reference>